<keyword evidence="3" id="KW-1185">Reference proteome</keyword>
<sequence>MKLSDIILLSLAVAFLIIGIHQTMTLGIGQAYWALMLTMVLFFVIVLRKKKR</sequence>
<dbReference type="Proteomes" id="UP001319080">
    <property type="component" value="Unassembled WGS sequence"/>
</dbReference>
<protein>
    <submittedName>
        <fullName evidence="2">Uncharacterized protein</fullName>
    </submittedName>
</protein>
<feature type="transmembrane region" description="Helical" evidence="1">
    <location>
        <begin position="7"/>
        <end position="24"/>
    </location>
</feature>
<keyword evidence="1" id="KW-1133">Transmembrane helix</keyword>
<name>A0AAP2GUX9_9BACT</name>
<gene>
    <name evidence="2" type="ORF">KK062_07930</name>
</gene>
<evidence type="ECO:0000256" key="1">
    <source>
        <dbReference type="SAM" id="Phobius"/>
    </source>
</evidence>
<dbReference type="AlphaFoldDB" id="A0AAP2GUX9"/>
<dbReference type="EMBL" id="JAHESE010000005">
    <property type="protein sequence ID" value="MBT1708147.1"/>
    <property type="molecule type" value="Genomic_DNA"/>
</dbReference>
<organism evidence="2 3">
    <name type="scientific">Dawidia cretensis</name>
    <dbReference type="NCBI Taxonomy" id="2782350"/>
    <lineage>
        <taxon>Bacteria</taxon>
        <taxon>Pseudomonadati</taxon>
        <taxon>Bacteroidota</taxon>
        <taxon>Cytophagia</taxon>
        <taxon>Cytophagales</taxon>
        <taxon>Chryseotaleaceae</taxon>
        <taxon>Dawidia</taxon>
    </lineage>
</organism>
<proteinExistence type="predicted"/>
<accession>A0AAP2GUX9</accession>
<feature type="transmembrane region" description="Helical" evidence="1">
    <location>
        <begin position="30"/>
        <end position="47"/>
    </location>
</feature>
<comment type="caution">
    <text evidence="2">The sequence shown here is derived from an EMBL/GenBank/DDBJ whole genome shotgun (WGS) entry which is preliminary data.</text>
</comment>
<evidence type="ECO:0000313" key="3">
    <source>
        <dbReference type="Proteomes" id="UP001319080"/>
    </source>
</evidence>
<keyword evidence="1" id="KW-0472">Membrane</keyword>
<keyword evidence="1" id="KW-0812">Transmembrane</keyword>
<dbReference type="RefSeq" id="WP_254083737.1">
    <property type="nucleotide sequence ID" value="NZ_JAHESE010000005.1"/>
</dbReference>
<evidence type="ECO:0000313" key="2">
    <source>
        <dbReference type="EMBL" id="MBT1708147.1"/>
    </source>
</evidence>
<reference evidence="2 3" key="1">
    <citation type="submission" date="2021-05" db="EMBL/GenBank/DDBJ databases">
        <title>A Polyphasic approach of four new species of the genus Ohtaekwangia: Ohtaekwangia histidinii sp. nov., Ohtaekwangia cretensis sp. nov., Ohtaekwangia indiensis sp. nov., Ohtaekwangia reichenbachii sp. nov. from diverse environment.</title>
        <authorList>
            <person name="Octaviana S."/>
        </authorList>
    </citation>
    <scope>NUCLEOTIDE SEQUENCE [LARGE SCALE GENOMIC DNA]</scope>
    <source>
        <strain evidence="2 3">PWU5</strain>
    </source>
</reference>